<dbReference type="GO" id="GO:0005737">
    <property type="term" value="C:cytoplasm"/>
    <property type="evidence" value="ECO:0007669"/>
    <property type="project" value="TreeGrafter"/>
</dbReference>
<evidence type="ECO:0000259" key="2">
    <source>
        <dbReference type="Pfam" id="PF00248"/>
    </source>
</evidence>
<sequence length="223" mass="24935">MAKTFTFQDIPVKSPSFGAMGLSFGMGSKLSLEEAEHVLLQAIELGCTLWDTSIFNQVVYEAGVDEKLLGDFTRKHNVRDKECIEHTIERLGFTPDLYYLHRIDPIANIDALQAENSAFETLHEADGLIEAARELGVAYVAYSPLGHGVIKTLRGGPKFQGKNRYKNKAIVDEIKKLANRKGCSLPQIALARVDAHRMIPIHGTTKTKRLEEKWVSRNVILTE</sequence>
<gene>
    <name evidence="3" type="ORF">CORC01_04026</name>
</gene>
<dbReference type="SUPFAM" id="SSF51430">
    <property type="entry name" value="NAD(P)-linked oxidoreductase"/>
    <property type="match status" value="1"/>
</dbReference>
<dbReference type="OrthoDB" id="37537at2759"/>
<dbReference type="GeneID" id="34557184"/>
<dbReference type="PANTHER" id="PTHR43625:SF7">
    <property type="entry name" value="REDUCTASE (YAKC), PUTATIVE (AFU_ORTHOLOGUE AFUA_8G01560)-RELATED"/>
    <property type="match status" value="1"/>
</dbReference>
<dbReference type="EMBL" id="MJBS01000025">
    <property type="protein sequence ID" value="OHF00709.1"/>
    <property type="molecule type" value="Genomic_DNA"/>
</dbReference>
<dbReference type="Proteomes" id="UP000176998">
    <property type="component" value="Unassembled WGS sequence"/>
</dbReference>
<dbReference type="STRING" id="1209926.A0A1G4BH35"/>
<dbReference type="Gene3D" id="3.20.20.100">
    <property type="entry name" value="NADP-dependent oxidoreductase domain"/>
    <property type="match status" value="2"/>
</dbReference>
<evidence type="ECO:0000313" key="3">
    <source>
        <dbReference type="EMBL" id="OHF00709.1"/>
    </source>
</evidence>
<proteinExistence type="predicted"/>
<evidence type="ECO:0000313" key="4">
    <source>
        <dbReference type="Proteomes" id="UP000176998"/>
    </source>
</evidence>
<dbReference type="Pfam" id="PF00248">
    <property type="entry name" value="Aldo_ket_red"/>
    <property type="match status" value="1"/>
</dbReference>
<name>A0A1G4BH35_9PEZI</name>
<comment type="caution">
    <text evidence="3">The sequence shown here is derived from an EMBL/GenBank/DDBJ whole genome shotgun (WGS) entry which is preliminary data.</text>
</comment>
<organism evidence="3 4">
    <name type="scientific">Colletotrichum orchidophilum</name>
    <dbReference type="NCBI Taxonomy" id="1209926"/>
    <lineage>
        <taxon>Eukaryota</taxon>
        <taxon>Fungi</taxon>
        <taxon>Dikarya</taxon>
        <taxon>Ascomycota</taxon>
        <taxon>Pezizomycotina</taxon>
        <taxon>Sordariomycetes</taxon>
        <taxon>Hypocreomycetidae</taxon>
        <taxon>Glomerellales</taxon>
        <taxon>Glomerellaceae</taxon>
        <taxon>Colletotrichum</taxon>
    </lineage>
</organism>
<keyword evidence="1" id="KW-0560">Oxidoreductase</keyword>
<accession>A0A1G4BH35</accession>
<dbReference type="InterPro" id="IPR036812">
    <property type="entry name" value="NAD(P)_OxRdtase_dom_sf"/>
</dbReference>
<dbReference type="RefSeq" id="XP_022477851.1">
    <property type="nucleotide sequence ID" value="XM_022615674.1"/>
</dbReference>
<dbReference type="GO" id="GO:0016491">
    <property type="term" value="F:oxidoreductase activity"/>
    <property type="evidence" value="ECO:0007669"/>
    <property type="project" value="UniProtKB-KW"/>
</dbReference>
<dbReference type="InterPro" id="IPR023210">
    <property type="entry name" value="NADP_OxRdtase_dom"/>
</dbReference>
<feature type="domain" description="NADP-dependent oxidoreductase" evidence="2">
    <location>
        <begin position="108"/>
        <end position="214"/>
    </location>
</feature>
<dbReference type="InterPro" id="IPR050791">
    <property type="entry name" value="Aldo-Keto_reductase"/>
</dbReference>
<keyword evidence="4" id="KW-1185">Reference proteome</keyword>
<dbReference type="AlphaFoldDB" id="A0A1G4BH35"/>
<evidence type="ECO:0000256" key="1">
    <source>
        <dbReference type="ARBA" id="ARBA00023002"/>
    </source>
</evidence>
<protein>
    <submittedName>
        <fullName evidence="3">Alcohol dehydrogenase</fullName>
    </submittedName>
</protein>
<dbReference type="PANTHER" id="PTHR43625">
    <property type="entry name" value="AFLATOXIN B1 ALDEHYDE REDUCTASE"/>
    <property type="match status" value="1"/>
</dbReference>
<reference evidence="3 4" key="1">
    <citation type="submission" date="2016-09" db="EMBL/GenBank/DDBJ databases">
        <authorList>
            <person name="Capua I."/>
            <person name="De Benedictis P."/>
            <person name="Joannis T."/>
            <person name="Lombin L.H."/>
            <person name="Cattoli G."/>
        </authorList>
    </citation>
    <scope>NUCLEOTIDE SEQUENCE [LARGE SCALE GENOMIC DNA]</scope>
    <source>
        <strain evidence="3 4">IMI 309357</strain>
    </source>
</reference>